<organism evidence="2 3">
    <name type="scientific">Camelina sativa</name>
    <name type="common">False flax</name>
    <name type="synonym">Myagrum sativum</name>
    <dbReference type="NCBI Taxonomy" id="90675"/>
    <lineage>
        <taxon>Eukaryota</taxon>
        <taxon>Viridiplantae</taxon>
        <taxon>Streptophyta</taxon>
        <taxon>Embryophyta</taxon>
        <taxon>Tracheophyta</taxon>
        <taxon>Spermatophyta</taxon>
        <taxon>Magnoliopsida</taxon>
        <taxon>eudicotyledons</taxon>
        <taxon>Gunneridae</taxon>
        <taxon>Pentapetalae</taxon>
        <taxon>rosids</taxon>
        <taxon>malvids</taxon>
        <taxon>Brassicales</taxon>
        <taxon>Brassicaceae</taxon>
        <taxon>Camelineae</taxon>
        <taxon>Camelina</taxon>
    </lineage>
</organism>
<evidence type="ECO:0000313" key="3">
    <source>
        <dbReference type="RefSeq" id="XP_010502397.1"/>
    </source>
</evidence>
<feature type="compositionally biased region" description="Polar residues" evidence="1">
    <location>
        <begin position="243"/>
        <end position="257"/>
    </location>
</feature>
<gene>
    <name evidence="3" type="primary">LOC104779696</name>
</gene>
<reference evidence="2" key="1">
    <citation type="journal article" date="2014" name="Nat. Commun.">
        <title>The emerging biofuel crop Camelina sativa retains a highly undifferentiated hexaploid genome structure.</title>
        <authorList>
            <person name="Kagale S."/>
            <person name="Koh C."/>
            <person name="Nixon J."/>
            <person name="Bollina V."/>
            <person name="Clarke W.E."/>
            <person name="Tuteja R."/>
            <person name="Spillane C."/>
            <person name="Robinson S.J."/>
            <person name="Links M.G."/>
            <person name="Clarke C."/>
            <person name="Higgins E.E."/>
            <person name="Huebert T."/>
            <person name="Sharpe A.G."/>
            <person name="Parkin I.A."/>
        </authorList>
    </citation>
    <scope>NUCLEOTIDE SEQUENCE [LARGE SCALE GENOMIC DNA]</scope>
    <source>
        <strain evidence="2">cv. DH55</strain>
    </source>
</reference>
<dbReference type="RefSeq" id="XP_010502397.1">
    <property type="nucleotide sequence ID" value="XM_010504095.1"/>
</dbReference>
<sequence length="372" mass="41438">MAAETVDSTSSLLNINMVNITKLTATNYMTWSLQVHSHLNGYDLAGFFDGSSVPPDHTTVVNEQPTPNPAYAKWRRQDKLIYSALLGTLSSSIHSVVSKTTSAAEMWKKINATYASPSWGHIQQLRIQLKHYTKGDQSIDVYLQGLTTRFDQLALLGKPVEHEAQIEFLLDGLPDEYKSVIDQMEGRDTPPTITEVHEKLLNKEAKMLAMNKSLTSVVPITANVAAIRSRSHQDKSNPRHQTHWNTGKSQHHSQPQRYDNRLSKGYQGRCQLCGVFGHSAKRCTFLQQHQQVVTNGLLPTTFRPWQPRANMAVMPSNNSTPWLMDSGVTHHMTSDFANLAVHQPYQVDYAVLLGDGSGSQLGGPIAPRQDQG</sequence>
<reference evidence="3" key="2">
    <citation type="submission" date="2025-08" db="UniProtKB">
        <authorList>
            <consortium name="RefSeq"/>
        </authorList>
    </citation>
    <scope>IDENTIFICATION</scope>
    <source>
        <tissue evidence="3">Leaf</tissue>
    </source>
</reference>
<feature type="region of interest" description="Disordered" evidence="1">
    <location>
        <begin position="228"/>
        <end position="261"/>
    </location>
</feature>
<evidence type="ECO:0000256" key="1">
    <source>
        <dbReference type="SAM" id="MobiDB-lite"/>
    </source>
</evidence>
<dbReference type="Proteomes" id="UP000694864">
    <property type="component" value="Chromosome 4"/>
</dbReference>
<name>A0ABM0YKH5_CAMSA</name>
<keyword evidence="2" id="KW-1185">Reference proteome</keyword>
<dbReference type="PANTHER" id="PTHR47481:SF22">
    <property type="entry name" value="RETROTRANSPOSON GAG DOMAIN-CONTAINING PROTEIN"/>
    <property type="match status" value="1"/>
</dbReference>
<dbReference type="Pfam" id="PF14223">
    <property type="entry name" value="Retrotran_gag_2"/>
    <property type="match status" value="1"/>
</dbReference>
<dbReference type="GeneID" id="104779696"/>
<dbReference type="PANTHER" id="PTHR47481">
    <property type="match status" value="1"/>
</dbReference>
<evidence type="ECO:0000313" key="2">
    <source>
        <dbReference type="Proteomes" id="UP000694864"/>
    </source>
</evidence>
<protein>
    <submittedName>
        <fullName evidence="3">Uncharacterized protein LOC104779696</fullName>
    </submittedName>
</protein>
<proteinExistence type="predicted"/>
<accession>A0ABM0YKH5</accession>